<keyword evidence="3" id="KW-1185">Reference proteome</keyword>
<protein>
    <recommendedName>
        <fullName evidence="4">Cysteine-rich CWC family protein</fullName>
    </recommendedName>
</protein>
<feature type="region of interest" description="Disordered" evidence="1">
    <location>
        <begin position="1"/>
        <end position="23"/>
    </location>
</feature>
<accession>A0A370D6J9</accession>
<comment type="caution">
    <text evidence="2">The sequence shown here is derived from an EMBL/GenBank/DDBJ whole genome shotgun (WGS) entry which is preliminary data.</text>
</comment>
<dbReference type="Pfam" id="PF14375">
    <property type="entry name" value="Cys_rich_CWC"/>
    <property type="match status" value="1"/>
</dbReference>
<evidence type="ECO:0000313" key="2">
    <source>
        <dbReference type="EMBL" id="RDH80662.1"/>
    </source>
</evidence>
<name>A0A370D6J9_9GAMM</name>
<proteinExistence type="predicted"/>
<dbReference type="EMBL" id="QFXC01000014">
    <property type="protein sequence ID" value="RDH80662.1"/>
    <property type="molecule type" value="Genomic_DNA"/>
</dbReference>
<reference evidence="2 3" key="1">
    <citation type="journal article" date="2018" name="ISME J.">
        <title>Endosymbiont genomes yield clues of tubeworm success.</title>
        <authorList>
            <person name="Li Y."/>
            <person name="Liles M.R."/>
            <person name="Halanych K.M."/>
        </authorList>
    </citation>
    <scope>NUCLEOTIDE SEQUENCE [LARGE SCALE GENOMIC DNA]</scope>
    <source>
        <strain evidence="2">A1464</strain>
    </source>
</reference>
<evidence type="ECO:0000256" key="1">
    <source>
        <dbReference type="SAM" id="MobiDB-lite"/>
    </source>
</evidence>
<organism evidence="2 3">
    <name type="scientific">endosymbiont of Galathealinum brachiosum</name>
    <dbReference type="NCBI Taxonomy" id="2200906"/>
    <lineage>
        <taxon>Bacteria</taxon>
        <taxon>Pseudomonadati</taxon>
        <taxon>Pseudomonadota</taxon>
        <taxon>Gammaproteobacteria</taxon>
        <taxon>sulfur-oxidizing symbionts</taxon>
    </lineage>
</organism>
<dbReference type="AlphaFoldDB" id="A0A370D6J9"/>
<evidence type="ECO:0008006" key="4">
    <source>
        <dbReference type="Google" id="ProtNLM"/>
    </source>
</evidence>
<feature type="compositionally biased region" description="Polar residues" evidence="1">
    <location>
        <begin position="1"/>
        <end position="17"/>
    </location>
</feature>
<sequence>MNENKNTNCSQIPTRGENQPPLCAPAPLQQSAYKTQKHEQKTCPHCNTNFECKSGDIVNCQCESVMLKQEHRDYISSQYDDCLCAHCMRIMRSEYNVEKFNSQMQQLTLGK</sequence>
<evidence type="ECO:0000313" key="3">
    <source>
        <dbReference type="Proteomes" id="UP000254266"/>
    </source>
</evidence>
<dbReference type="Proteomes" id="UP000254266">
    <property type="component" value="Unassembled WGS sequence"/>
</dbReference>
<gene>
    <name evidence="2" type="ORF">DIZ80_16660</name>
</gene>
<dbReference type="InterPro" id="IPR032720">
    <property type="entry name" value="Cys_rich_CWC"/>
</dbReference>